<dbReference type="Gene3D" id="3.30.70.270">
    <property type="match status" value="1"/>
</dbReference>
<feature type="domain" description="Core-binding (CB)" evidence="3">
    <location>
        <begin position="738"/>
        <end position="820"/>
    </location>
</feature>
<sequence length="952" mass="107198">MVELSDIDRVKKWAASKKVNEHSAAELIRLGYDSIEALSCLLPEDLTKSKIPIGQQRLLLRAVKSTFPAESGSESNMAAIEQLPATSPEAQLNACATETIDGGAVQTGSGDLYVQAITKQLQQQQSLPLGDNLNKHQGQSTVHPEGTQDFDCVSNIISWKDPQIFLKSSFNDVTINFYDITDFVNVHMSGTSEEKLISDASGGQLIFKSGPVKPKLESLSLCQWSSANLSIMYKLLSSGDLPQTQLLDYLSYTARIYNLVASCDMVSVFFYDREYRQLQKQHKFRWGTDVPHLHSIYLRPKGFVKPQTGGSKYQTTGPRPGVKHDISYASHTSDEKPKIISPMGVIPKPGGGIRLIHDCSRPEGSAVNDFAGNSSKQIFQTLDDATKLVTANCYMAKVDLKSAYRSVQISKTSQQVTGFRWTFPDGREFTLFDRKLPFGSKLAPGIFHRLSQAVRRIMSRKGFTIVAYLDDFFICEHTKSRCKEALNVLITLLRYLGFAINWSKVVDPCQQITFLGVEIDSSTMEVRLPSDKLAVLKAELLAFTKRSHASKKQLQSLAGKLNWASAVIRGGRVFLRRIINCIMRIKRDWHKARLKGDISQDILWWNNFISSFNGKSLILDQYPVTSVATDACRSGAGGFFDNDWFYVNWQCDFPFAENLHINELEALSVVFAARRWAKAWQNKRVLIFCDNVTTVSCLNKCSSRNATLMSYLRELFWLSASNNFHIKAVHIAGSQGSKEMTALDDIVLDFRCHAYAESTKKTYMTYLKSFVAFCNLIGIPVVPLSQENLARYIAHLSRRLKYNSLCNYLSIIRILHLEAGYSSPIDTHLVSNVLKGARRVLGDVNTAKLPITPKILFKIFAIISFNDTKDVAFWAACLVAFFSFFRKSNLLTPSVNDFDPDRHLSRHNVFFREDGVLLRISKSKTIQFAERCLDIPLPAIKTLLYAPHRLYY</sequence>
<dbReference type="GO" id="GO:0003677">
    <property type="term" value="F:DNA binding"/>
    <property type="evidence" value="ECO:0007669"/>
    <property type="project" value="UniProtKB-KW"/>
</dbReference>
<evidence type="ECO:0008006" key="6">
    <source>
        <dbReference type="Google" id="ProtNLM"/>
    </source>
</evidence>
<reference evidence="4" key="1">
    <citation type="submission" date="2021-03" db="EMBL/GenBank/DDBJ databases">
        <authorList>
            <person name="Bekaert M."/>
        </authorList>
    </citation>
    <scope>NUCLEOTIDE SEQUENCE</scope>
</reference>
<organism evidence="4 5">
    <name type="scientific">Mytilus edulis</name>
    <name type="common">Blue mussel</name>
    <dbReference type="NCBI Taxonomy" id="6550"/>
    <lineage>
        <taxon>Eukaryota</taxon>
        <taxon>Metazoa</taxon>
        <taxon>Spiralia</taxon>
        <taxon>Lophotrochozoa</taxon>
        <taxon>Mollusca</taxon>
        <taxon>Bivalvia</taxon>
        <taxon>Autobranchia</taxon>
        <taxon>Pteriomorphia</taxon>
        <taxon>Mytilida</taxon>
        <taxon>Mytiloidea</taxon>
        <taxon>Mytilidae</taxon>
        <taxon>Mytilinae</taxon>
        <taxon>Mytilus</taxon>
    </lineage>
</organism>
<dbReference type="EMBL" id="CAJPWZ010000025">
    <property type="protein sequence ID" value="CAG2184748.1"/>
    <property type="molecule type" value="Genomic_DNA"/>
</dbReference>
<dbReference type="PROSITE" id="PS50878">
    <property type="entry name" value="RT_POL"/>
    <property type="match status" value="1"/>
</dbReference>
<dbReference type="OrthoDB" id="6144328at2759"/>
<protein>
    <recommendedName>
        <fullName evidence="6">Reverse transcriptase domain-containing protein</fullName>
    </recommendedName>
</protein>
<keyword evidence="5" id="KW-1185">Reference proteome</keyword>
<dbReference type="Pfam" id="PF00078">
    <property type="entry name" value="RVT_1"/>
    <property type="match status" value="1"/>
</dbReference>
<evidence type="ECO:0000313" key="5">
    <source>
        <dbReference type="Proteomes" id="UP000683360"/>
    </source>
</evidence>
<dbReference type="GO" id="GO:0015074">
    <property type="term" value="P:DNA integration"/>
    <property type="evidence" value="ECO:0007669"/>
    <property type="project" value="InterPro"/>
</dbReference>
<dbReference type="SUPFAM" id="SSF56672">
    <property type="entry name" value="DNA/RNA polymerases"/>
    <property type="match status" value="1"/>
</dbReference>
<dbReference type="InterPro" id="IPR043128">
    <property type="entry name" value="Rev_trsase/Diguanyl_cyclase"/>
</dbReference>
<dbReference type="InterPro" id="IPR043502">
    <property type="entry name" value="DNA/RNA_pol_sf"/>
</dbReference>
<dbReference type="Gene3D" id="3.10.10.10">
    <property type="entry name" value="HIV Type 1 Reverse Transcriptase, subunit A, domain 1"/>
    <property type="match status" value="1"/>
</dbReference>
<dbReference type="PANTHER" id="PTHR33050:SF8">
    <property type="entry name" value="REVERSE TRANSCRIPTASE DOMAIN-CONTAINING PROTEIN"/>
    <property type="match status" value="1"/>
</dbReference>
<dbReference type="InterPro" id="IPR044068">
    <property type="entry name" value="CB"/>
</dbReference>
<dbReference type="InterPro" id="IPR010998">
    <property type="entry name" value="Integrase_recombinase_N"/>
</dbReference>
<dbReference type="Gene3D" id="1.10.150.130">
    <property type="match status" value="1"/>
</dbReference>
<dbReference type="AlphaFoldDB" id="A0A8S3PQ12"/>
<dbReference type="InterPro" id="IPR000477">
    <property type="entry name" value="RT_dom"/>
</dbReference>
<dbReference type="InterPro" id="IPR004107">
    <property type="entry name" value="Integrase_SAM-like_N"/>
</dbReference>
<dbReference type="CDD" id="cd09275">
    <property type="entry name" value="RNase_HI_RT_DIRS1"/>
    <property type="match status" value="1"/>
</dbReference>
<dbReference type="PROSITE" id="PS51900">
    <property type="entry name" value="CB"/>
    <property type="match status" value="1"/>
</dbReference>
<dbReference type="PANTHER" id="PTHR33050">
    <property type="entry name" value="REVERSE TRANSCRIPTASE DOMAIN-CONTAINING PROTEIN"/>
    <property type="match status" value="1"/>
</dbReference>
<feature type="domain" description="Reverse transcriptase" evidence="2">
    <location>
        <begin position="327"/>
        <end position="519"/>
    </location>
</feature>
<evidence type="ECO:0000256" key="1">
    <source>
        <dbReference type="ARBA" id="ARBA00023125"/>
    </source>
</evidence>
<evidence type="ECO:0000313" key="4">
    <source>
        <dbReference type="EMBL" id="CAG2184748.1"/>
    </source>
</evidence>
<gene>
    <name evidence="4" type="ORF">MEDL_400</name>
</gene>
<dbReference type="InterPro" id="IPR052055">
    <property type="entry name" value="Hepadnavirus_pol/RT"/>
</dbReference>
<proteinExistence type="predicted"/>
<dbReference type="CDD" id="cd03714">
    <property type="entry name" value="RT_DIRS1"/>
    <property type="match status" value="1"/>
</dbReference>
<accession>A0A8S3PQ12</accession>
<evidence type="ECO:0000259" key="2">
    <source>
        <dbReference type="PROSITE" id="PS50878"/>
    </source>
</evidence>
<dbReference type="SUPFAM" id="SSF47823">
    <property type="entry name" value="lambda integrase-like, N-terminal domain"/>
    <property type="match status" value="1"/>
</dbReference>
<dbReference type="Proteomes" id="UP000683360">
    <property type="component" value="Unassembled WGS sequence"/>
</dbReference>
<name>A0A8S3PQ12_MYTED</name>
<dbReference type="Pfam" id="PF13495">
    <property type="entry name" value="Phage_int_SAM_4"/>
    <property type="match status" value="1"/>
</dbReference>
<comment type="caution">
    <text evidence="4">The sequence shown here is derived from an EMBL/GenBank/DDBJ whole genome shotgun (WGS) entry which is preliminary data.</text>
</comment>
<evidence type="ECO:0000259" key="3">
    <source>
        <dbReference type="PROSITE" id="PS51900"/>
    </source>
</evidence>
<keyword evidence="1" id="KW-0238">DNA-binding</keyword>